<name>A0A6A4SZH1_SCOMX</name>
<proteinExistence type="predicted"/>
<organism evidence="2 3">
    <name type="scientific">Scophthalmus maximus</name>
    <name type="common">Turbot</name>
    <name type="synonym">Psetta maxima</name>
    <dbReference type="NCBI Taxonomy" id="52904"/>
    <lineage>
        <taxon>Eukaryota</taxon>
        <taxon>Metazoa</taxon>
        <taxon>Chordata</taxon>
        <taxon>Craniata</taxon>
        <taxon>Vertebrata</taxon>
        <taxon>Euteleostomi</taxon>
        <taxon>Actinopterygii</taxon>
        <taxon>Neopterygii</taxon>
        <taxon>Teleostei</taxon>
        <taxon>Neoteleostei</taxon>
        <taxon>Acanthomorphata</taxon>
        <taxon>Carangaria</taxon>
        <taxon>Pleuronectiformes</taxon>
        <taxon>Pleuronectoidei</taxon>
        <taxon>Scophthalmidae</taxon>
        <taxon>Scophthalmus</taxon>
    </lineage>
</organism>
<feature type="compositionally biased region" description="Polar residues" evidence="1">
    <location>
        <begin position="124"/>
        <end position="133"/>
    </location>
</feature>
<feature type="region of interest" description="Disordered" evidence="1">
    <location>
        <begin position="104"/>
        <end position="133"/>
    </location>
</feature>
<feature type="compositionally biased region" description="Basic and acidic residues" evidence="1">
    <location>
        <begin position="107"/>
        <end position="121"/>
    </location>
</feature>
<dbReference type="EMBL" id="VEVO01000010">
    <property type="protein sequence ID" value="KAF0036381.1"/>
    <property type="molecule type" value="Genomic_DNA"/>
</dbReference>
<comment type="caution">
    <text evidence="2">The sequence shown here is derived from an EMBL/GenBank/DDBJ whole genome shotgun (WGS) entry which is preliminary data.</text>
</comment>
<evidence type="ECO:0000313" key="2">
    <source>
        <dbReference type="EMBL" id="KAF0036381.1"/>
    </source>
</evidence>
<evidence type="ECO:0000313" key="3">
    <source>
        <dbReference type="Proteomes" id="UP000438429"/>
    </source>
</evidence>
<sequence>MAADGSLPFADISDVLDDGHVGSSQAIFNGVNGELKFCAVKELKCQVWVVLVLEGPGSCLHPPTDKQVPARPQGSHTRIPATFRLTALIARGLLSSTEHLTLQAGTVERKGGQEDGGDDRGGSVSETRCGKTQ</sequence>
<evidence type="ECO:0000256" key="1">
    <source>
        <dbReference type="SAM" id="MobiDB-lite"/>
    </source>
</evidence>
<protein>
    <submittedName>
        <fullName evidence="2">Uncharacterized protein</fullName>
    </submittedName>
</protein>
<reference evidence="2 3" key="1">
    <citation type="submission" date="2019-06" db="EMBL/GenBank/DDBJ databases">
        <title>Draft genomes of female and male turbot (Scophthalmus maximus).</title>
        <authorList>
            <person name="Xu H."/>
            <person name="Xu X.-W."/>
            <person name="Shao C."/>
            <person name="Chen S."/>
        </authorList>
    </citation>
    <scope>NUCLEOTIDE SEQUENCE [LARGE SCALE GENOMIC DNA]</scope>
    <source>
        <strain evidence="2">Ysfricsl-2016a</strain>
        <tissue evidence="2">Blood</tissue>
    </source>
</reference>
<dbReference type="AlphaFoldDB" id="A0A6A4SZH1"/>
<accession>A0A6A4SZH1</accession>
<dbReference type="Proteomes" id="UP000438429">
    <property type="component" value="Unassembled WGS sequence"/>
</dbReference>
<gene>
    <name evidence="2" type="ORF">F2P81_011693</name>
</gene>